<gene>
    <name evidence="1" type="ORF">OWV82_006872</name>
</gene>
<evidence type="ECO:0000313" key="1">
    <source>
        <dbReference type="EMBL" id="KAJ4723507.1"/>
    </source>
</evidence>
<comment type="caution">
    <text evidence="1">The sequence shown here is derived from an EMBL/GenBank/DDBJ whole genome shotgun (WGS) entry which is preliminary data.</text>
</comment>
<reference evidence="1 2" key="1">
    <citation type="journal article" date="2023" name="Science">
        <title>Complex scaffold remodeling in plant triterpene biosynthesis.</title>
        <authorList>
            <person name="De La Pena R."/>
            <person name="Hodgson H."/>
            <person name="Liu J.C."/>
            <person name="Stephenson M.J."/>
            <person name="Martin A.C."/>
            <person name="Owen C."/>
            <person name="Harkess A."/>
            <person name="Leebens-Mack J."/>
            <person name="Jimenez L.E."/>
            <person name="Osbourn A."/>
            <person name="Sattely E.S."/>
        </authorList>
    </citation>
    <scope>NUCLEOTIDE SEQUENCE [LARGE SCALE GENOMIC DNA]</scope>
    <source>
        <strain evidence="2">cv. JPN11</strain>
        <tissue evidence="1">Leaf</tissue>
    </source>
</reference>
<proteinExistence type="predicted"/>
<keyword evidence="2" id="KW-1185">Reference proteome</keyword>
<name>A0ACC1YJA9_MELAZ</name>
<dbReference type="EMBL" id="CM051396">
    <property type="protein sequence ID" value="KAJ4723507.1"/>
    <property type="molecule type" value="Genomic_DNA"/>
</dbReference>
<dbReference type="Proteomes" id="UP001164539">
    <property type="component" value="Chromosome 3"/>
</dbReference>
<evidence type="ECO:0000313" key="2">
    <source>
        <dbReference type="Proteomes" id="UP001164539"/>
    </source>
</evidence>
<organism evidence="1 2">
    <name type="scientific">Melia azedarach</name>
    <name type="common">Chinaberry tree</name>
    <dbReference type="NCBI Taxonomy" id="155640"/>
    <lineage>
        <taxon>Eukaryota</taxon>
        <taxon>Viridiplantae</taxon>
        <taxon>Streptophyta</taxon>
        <taxon>Embryophyta</taxon>
        <taxon>Tracheophyta</taxon>
        <taxon>Spermatophyta</taxon>
        <taxon>Magnoliopsida</taxon>
        <taxon>eudicotyledons</taxon>
        <taxon>Gunneridae</taxon>
        <taxon>Pentapetalae</taxon>
        <taxon>rosids</taxon>
        <taxon>malvids</taxon>
        <taxon>Sapindales</taxon>
        <taxon>Meliaceae</taxon>
        <taxon>Melia</taxon>
    </lineage>
</organism>
<accession>A0ACC1YJA9</accession>
<sequence length="1466" mass="167113">MAEIIVTIAIEVVKCVAKCIAPSAERRISYLRDYKSNFENLKAETENLKGKRTSIQHEVDAAKKNVEGIEENVEKWLERAEEIEENFQKWLERASKIIPFDGAAERTGEDEQTAGRKRCFKGLCPDLKTRYQLSKEAVTLLETVQKHLKAGTFDRISYPIIPKDPRLSVKDYEAFESRASTLTNVISSLSDSDVNVVGIYGMGGIGKTTLAKQVANHPETKTLFDSVIFVEVTQNPDKKKIQGEIAEKLGLRFSQEESESTRAGKLYQRLKSEKKILLILDNIWAYLDLHAVGIPLGDEHKGCKLLLTARNVDVLSAKMGSQRNFQVHLLDDDEVWILFKKMTGEFIEGREFKSIATEVVKKCARLPIVIVTIARALANKQLFVWKNALQQMQMSSSENVQDIHASIELSFKYLESDVLRKTILLIRYGNLTSMDELVLYGMGLGLFEGINKMEGVSVRVQTLIQQLKDSCLLLDSHITDDDFSMHDIVRDVVIAIASKEQLVFTNELSHGLDWLDENATKVCPSIVLQDIKTGELPRVLECQQLKLLSISAARVDPETDSESDSDFASSFKIYDEFFARLAELKVLVLANMDLSSLPSSLRFLTNLRALGLYNCKLDDIALIGDLKKLKILSLKKSTLKKLPVEIGHLTQLKSLNLRLCFRIRVIPPNVISSLSNLEELYIGDFVQWDKEGLNKDNKNASLDELKHLSNLTCLEIQIKDAKTLPRDLFFNKLKRYKIAIGSLMHLERQSDGDWIWNFTSPQSRRKFKLSLVNTNICLKEGNIMQLKEIEDLCLVGLQDMKSVLYGLDKEGFPQLKYLQVRDNDKLLYVIHLMESECFTYDVFPVLESLLIRKLANLEKICCGQISTRSFSQLRKIKVEECDKLEYIFSYSIAKRLQQLQSIEVINCKKMEEILAIEREDESNGNSEVIDDIELSQLRSLKLSSLSQLRSFCSKLKPSISQQRQSEITLEDDTNISGTLFTRKAALPKIEVLELYEINVEQIWQKQVVAMSSGVQNLTKLIVGGCNNLRCLFSSSMVYSLVQLQYLNIFKCQILEVIFDTEDPNFESPKNAPSFQKLKTVIIDGCSRLKYVFPASVANSLSQLESLYIISCGVEEIVFIVEEGAETNHRFVFPRIISLTLYDLPNFTTFFPATYTLEWPVLKDLNVLSFGLEESYNEGQTQVLVEKVFPNLEELTVRGKSIGMMWQFPVDHFSKLRFLDILFDESTVISSFDFLQRFQSMRTLKLIGHPEEKDAKVGNEMLVLVRNLYVCSDLKQIWKEDTNMDHLVYLRIRSCHNLTNYLVPSSTSFRNLKTLELCYCEATSNIITSSTAKSLVRLRQMTILGCDLITEVVSADEGDEEKDCEIVFSELKELHLSSLESLISFCSSANYILSFPSLEELMVTECPNMKNFCGGKLSTPKLQTVKHEYWRGKVEYCWKEDLNTTIQDLYEKTCENGGWLSYDGKNY</sequence>
<protein>
    <submittedName>
        <fullName evidence="1">Disease resistance protein</fullName>
    </submittedName>
</protein>